<keyword evidence="3" id="KW-1185">Reference proteome</keyword>
<dbReference type="GO" id="GO:0006508">
    <property type="term" value="P:proteolysis"/>
    <property type="evidence" value="ECO:0007669"/>
    <property type="project" value="UniProtKB-KW"/>
</dbReference>
<keyword evidence="2" id="KW-0645">Protease</keyword>
<proteinExistence type="predicted"/>
<protein>
    <submittedName>
        <fullName evidence="2">Putative secreted Zn-dependent protease</fullName>
    </submittedName>
</protein>
<evidence type="ECO:0000313" key="2">
    <source>
        <dbReference type="EMBL" id="MBB4064601.1"/>
    </source>
</evidence>
<organism evidence="2 3">
    <name type="scientific">Gellertiella hungarica</name>
    <dbReference type="NCBI Taxonomy" id="1572859"/>
    <lineage>
        <taxon>Bacteria</taxon>
        <taxon>Pseudomonadati</taxon>
        <taxon>Pseudomonadota</taxon>
        <taxon>Alphaproteobacteria</taxon>
        <taxon>Hyphomicrobiales</taxon>
        <taxon>Rhizobiaceae</taxon>
        <taxon>Gellertiella</taxon>
    </lineage>
</organism>
<comment type="caution">
    <text evidence="2">The sequence shown here is derived from an EMBL/GenBank/DDBJ whole genome shotgun (WGS) entry which is preliminary data.</text>
</comment>
<keyword evidence="2" id="KW-0378">Hydrolase</keyword>
<evidence type="ECO:0000313" key="3">
    <source>
        <dbReference type="Proteomes" id="UP000528286"/>
    </source>
</evidence>
<reference evidence="2 3" key="1">
    <citation type="submission" date="2020-08" db="EMBL/GenBank/DDBJ databases">
        <title>Genomic Encyclopedia of Type Strains, Phase IV (KMG-IV): sequencing the most valuable type-strain genomes for metagenomic binning, comparative biology and taxonomic classification.</title>
        <authorList>
            <person name="Goeker M."/>
        </authorList>
    </citation>
    <scope>NUCLEOTIDE SEQUENCE [LARGE SCALE GENOMIC DNA]</scope>
    <source>
        <strain evidence="2 3">DSM 29853</strain>
    </source>
</reference>
<sequence>MPFAARRSRLFLSAFLCLAAFGTGARGETIVHKSISYFTIGGRTAAELDKELERRGPMLSSTGSRHPGATRIRFGGDVTYVQSGGRCRVGNARVTVTTKIMLPRWKHRATAAKNLALLWDTLASDIRRHEERHAEIARTHARDMERALLALPSDKTCASLQQTVARISADQVEIHDRDQARFDRIEAANFENRMIRLLKARMAKQPR</sequence>
<accession>A0A7W6J4G4</accession>
<dbReference type="GO" id="GO:0008233">
    <property type="term" value="F:peptidase activity"/>
    <property type="evidence" value="ECO:0007669"/>
    <property type="project" value="UniProtKB-KW"/>
</dbReference>
<dbReference type="Proteomes" id="UP000528286">
    <property type="component" value="Unassembled WGS sequence"/>
</dbReference>
<feature type="signal peptide" evidence="1">
    <location>
        <begin position="1"/>
        <end position="19"/>
    </location>
</feature>
<dbReference type="RefSeq" id="WP_183365861.1">
    <property type="nucleotide sequence ID" value="NZ_JACIEZ010000003.1"/>
</dbReference>
<dbReference type="PIRSF" id="PIRSF010521">
    <property type="entry name" value="DUF922_bac"/>
    <property type="match status" value="1"/>
</dbReference>
<gene>
    <name evidence="2" type="ORF">GGR23_001788</name>
</gene>
<evidence type="ECO:0000256" key="1">
    <source>
        <dbReference type="SAM" id="SignalP"/>
    </source>
</evidence>
<dbReference type="EMBL" id="JACIEZ010000003">
    <property type="protein sequence ID" value="MBB4064601.1"/>
    <property type="molecule type" value="Genomic_DNA"/>
</dbReference>
<name>A0A7W6J4G4_9HYPH</name>
<feature type="chain" id="PRO_5031127190" evidence="1">
    <location>
        <begin position="20"/>
        <end position="207"/>
    </location>
</feature>
<dbReference type="Pfam" id="PF06037">
    <property type="entry name" value="DUF922"/>
    <property type="match status" value="1"/>
</dbReference>
<keyword evidence="1" id="KW-0732">Signal</keyword>
<dbReference type="InterPro" id="IPR010321">
    <property type="entry name" value="DUF922"/>
</dbReference>
<dbReference type="AlphaFoldDB" id="A0A7W6J4G4"/>